<reference evidence="2" key="1">
    <citation type="submission" date="2021-12" db="EMBL/GenBank/DDBJ databases">
        <authorList>
            <person name="Li Y."/>
        </authorList>
    </citation>
    <scope>NUCLEOTIDE SEQUENCE</scope>
    <source>
        <strain evidence="2">DKSPLA3</strain>
    </source>
</reference>
<gene>
    <name evidence="2" type="ORF">LRX75_11820</name>
</gene>
<dbReference type="Proteomes" id="UP001139089">
    <property type="component" value="Unassembled WGS sequence"/>
</dbReference>
<name>A0A9X1NRK9_9HYPH</name>
<comment type="caution">
    <text evidence="2">The sequence shown here is derived from an EMBL/GenBank/DDBJ whole genome shotgun (WGS) entry which is preliminary data.</text>
</comment>
<evidence type="ECO:0000256" key="1">
    <source>
        <dbReference type="SAM" id="Coils"/>
    </source>
</evidence>
<sequence>MSRIRTAEQSSRRETAKARNATLTLVADSCAPADLKARSDHYRRHLADANRVIETLQIRVSGLERERDEIRSRAHYDLSLCVTRGEAERERLAAFRLARGKAAILAEDSDGVPNALSNAIDQIPDPKPKWINNDFV</sequence>
<accession>A0A9X1NRK9</accession>
<protein>
    <submittedName>
        <fullName evidence="2">Uncharacterized protein</fullName>
    </submittedName>
</protein>
<keyword evidence="1" id="KW-0175">Coiled coil</keyword>
<keyword evidence="3" id="KW-1185">Reference proteome</keyword>
<dbReference type="AlphaFoldDB" id="A0A9X1NRK9"/>
<dbReference type="RefSeq" id="WP_231814610.1">
    <property type="nucleotide sequence ID" value="NZ_JAJOZR010000007.1"/>
</dbReference>
<dbReference type="EMBL" id="JAJOZR010000007">
    <property type="protein sequence ID" value="MCD7109725.1"/>
    <property type="molecule type" value="Genomic_DNA"/>
</dbReference>
<evidence type="ECO:0000313" key="2">
    <source>
        <dbReference type="EMBL" id="MCD7109725.1"/>
    </source>
</evidence>
<feature type="coiled-coil region" evidence="1">
    <location>
        <begin position="46"/>
        <end position="73"/>
    </location>
</feature>
<organism evidence="2 3">
    <name type="scientific">Rhizobium quercicola</name>
    <dbReference type="NCBI Taxonomy" id="2901226"/>
    <lineage>
        <taxon>Bacteria</taxon>
        <taxon>Pseudomonadati</taxon>
        <taxon>Pseudomonadota</taxon>
        <taxon>Alphaproteobacteria</taxon>
        <taxon>Hyphomicrobiales</taxon>
        <taxon>Rhizobiaceae</taxon>
        <taxon>Rhizobium/Agrobacterium group</taxon>
        <taxon>Rhizobium</taxon>
    </lineage>
</organism>
<evidence type="ECO:0000313" key="3">
    <source>
        <dbReference type="Proteomes" id="UP001139089"/>
    </source>
</evidence>
<proteinExistence type="predicted"/>